<reference evidence="1" key="1">
    <citation type="submission" date="2022-10" db="EMBL/GenBank/DDBJ databases">
        <authorList>
            <person name="Hyden B.L."/>
            <person name="Feng K."/>
            <person name="Yates T."/>
            <person name="Jawdy S."/>
            <person name="Smart L.B."/>
            <person name="Muchero W."/>
        </authorList>
    </citation>
    <scope>NUCLEOTIDE SEQUENCE</scope>
    <source>
        <tissue evidence="1">Shoot tip</tissue>
    </source>
</reference>
<dbReference type="Proteomes" id="UP001141253">
    <property type="component" value="Chromosome 8"/>
</dbReference>
<dbReference type="EMBL" id="JAPFFI010000023">
    <property type="protein sequence ID" value="KAJ6322838.1"/>
    <property type="molecule type" value="Genomic_DNA"/>
</dbReference>
<name>A0ABQ9A5G7_9ROSI</name>
<evidence type="ECO:0000313" key="2">
    <source>
        <dbReference type="Proteomes" id="UP001141253"/>
    </source>
</evidence>
<comment type="caution">
    <text evidence="1">The sequence shown here is derived from an EMBL/GenBank/DDBJ whole genome shotgun (WGS) entry which is preliminary data.</text>
</comment>
<reference evidence="1" key="2">
    <citation type="journal article" date="2023" name="Int. J. Mol. Sci.">
        <title>De Novo Assembly and Annotation of 11 Diverse Shrub Willow (Salix) Genomes Reveals Novel Gene Organization in Sex-Linked Regions.</title>
        <authorList>
            <person name="Hyden B."/>
            <person name="Feng K."/>
            <person name="Yates T.B."/>
            <person name="Jawdy S."/>
            <person name="Cereghino C."/>
            <person name="Smart L.B."/>
            <person name="Muchero W."/>
        </authorList>
    </citation>
    <scope>NUCLEOTIDE SEQUENCE</scope>
    <source>
        <tissue evidence="1">Shoot tip</tissue>
    </source>
</reference>
<protein>
    <submittedName>
        <fullName evidence="1">Uncharacterized protein</fullName>
    </submittedName>
</protein>
<gene>
    <name evidence="1" type="ORF">OIU77_012641</name>
</gene>
<proteinExistence type="predicted"/>
<keyword evidence="2" id="KW-1185">Reference proteome</keyword>
<accession>A0ABQ9A5G7</accession>
<organism evidence="1 2">
    <name type="scientific">Salix suchowensis</name>
    <dbReference type="NCBI Taxonomy" id="1278906"/>
    <lineage>
        <taxon>Eukaryota</taxon>
        <taxon>Viridiplantae</taxon>
        <taxon>Streptophyta</taxon>
        <taxon>Embryophyta</taxon>
        <taxon>Tracheophyta</taxon>
        <taxon>Spermatophyta</taxon>
        <taxon>Magnoliopsida</taxon>
        <taxon>eudicotyledons</taxon>
        <taxon>Gunneridae</taxon>
        <taxon>Pentapetalae</taxon>
        <taxon>rosids</taxon>
        <taxon>fabids</taxon>
        <taxon>Malpighiales</taxon>
        <taxon>Salicaceae</taxon>
        <taxon>Saliceae</taxon>
        <taxon>Salix</taxon>
    </lineage>
</organism>
<sequence length="72" mass="8298">MQNWQDCTQFMDYVSYHKIKIVVNLTALDKVFVGKHGHECPDLEIPCNTIVLAVLVQKNSVAEFKYDNINNL</sequence>
<evidence type="ECO:0000313" key="1">
    <source>
        <dbReference type="EMBL" id="KAJ6322838.1"/>
    </source>
</evidence>